<protein>
    <recommendedName>
        <fullName evidence="3">Flagellar hook-length control protein FliK</fullName>
    </recommendedName>
</protein>
<name>I7J4V1_9CLOT</name>
<gene>
    <name evidence="1" type="ORF">CAAU_0992</name>
</gene>
<evidence type="ECO:0008006" key="3">
    <source>
        <dbReference type="Google" id="ProtNLM"/>
    </source>
</evidence>
<accession>I7J4V1</accession>
<organism evidence="1 2">
    <name type="scientific">Caloramator australicus RC3</name>
    <dbReference type="NCBI Taxonomy" id="857293"/>
    <lineage>
        <taxon>Bacteria</taxon>
        <taxon>Bacillati</taxon>
        <taxon>Bacillota</taxon>
        <taxon>Clostridia</taxon>
        <taxon>Eubacteriales</taxon>
        <taxon>Clostridiaceae</taxon>
        <taxon>Caloramator</taxon>
    </lineage>
</organism>
<evidence type="ECO:0000313" key="2">
    <source>
        <dbReference type="Proteomes" id="UP000007652"/>
    </source>
</evidence>
<evidence type="ECO:0000313" key="1">
    <source>
        <dbReference type="EMBL" id="CCJ33076.1"/>
    </source>
</evidence>
<keyword evidence="2" id="KW-1185">Reference proteome</keyword>
<dbReference type="RefSeq" id="WP_008908350.1">
    <property type="nucleotide sequence ID" value="NZ_CAKP01000051.1"/>
</dbReference>
<proteinExistence type="predicted"/>
<dbReference type="STRING" id="857293.CAAU_0992"/>
<dbReference type="AlphaFoldDB" id="I7J4V1"/>
<dbReference type="OrthoDB" id="9769319at2"/>
<reference evidence="1 2" key="1">
    <citation type="journal article" date="2011" name="J. Bacteriol.">
        <title>Draft genome sequence of Caloramator australicus strain RC3T, a thermoanaerobe from the Great Artesian Basin of Australia.</title>
        <authorList>
            <person name="Ogg C.D."/>
            <person name="Patel B.K.C."/>
        </authorList>
    </citation>
    <scope>NUCLEOTIDE SEQUENCE [LARGE SCALE GENOMIC DNA]</scope>
    <source>
        <strain evidence="1 2">RC3</strain>
    </source>
</reference>
<sequence>MKIININSLNYKTSIEKIQIGKTLYAKILTKDNGIGYLQLPNGQTLQAIIRNMSNIESNKFIKFYIENIEDNVLLLRPYNVIESNKNDYLDILNKLNIPKEIGKEIIETLVKFNIPANDFYISLIYQYINFFKSLKKLDNDKILSLIKKFTTENITHAEETYKNISNVLDKLREVNINHLCFLIENDLDISIDNVFNILAFIDDIDLNEVINSSEEKSKNKTVDFSSFISKINLESSSNCLEQLKSLVALKELLEKICLNYDIYYFNFYDNDNVLKNLLIQKKDKFKNNIDNNDSKFYLRISSEKFGDINIFIINNLQNLSIKFFVNKEYKDIFINNIDDLVNKLKIKGHKNTIIKITENNKRISIVDLNNFFIDNIVELDVKV</sequence>
<dbReference type="EMBL" id="CAKP01000051">
    <property type="protein sequence ID" value="CCJ33076.1"/>
    <property type="molecule type" value="Genomic_DNA"/>
</dbReference>
<comment type="caution">
    <text evidence="1">The sequence shown here is derived from an EMBL/GenBank/DDBJ whole genome shotgun (WGS) entry which is preliminary data.</text>
</comment>
<dbReference type="Proteomes" id="UP000007652">
    <property type="component" value="Unassembled WGS sequence"/>
</dbReference>